<gene>
    <name evidence="4" type="ORF">NCTC10343_00815</name>
</gene>
<dbReference type="InterPro" id="IPR036390">
    <property type="entry name" value="WH_DNA-bd_sf"/>
</dbReference>
<dbReference type="PROSITE" id="PS50995">
    <property type="entry name" value="HTH_MARR_2"/>
    <property type="match status" value="1"/>
</dbReference>
<dbReference type="PROSITE" id="PS01117">
    <property type="entry name" value="HTH_MARR_1"/>
    <property type="match status" value="1"/>
</dbReference>
<dbReference type="PANTHER" id="PTHR42756:SF1">
    <property type="entry name" value="TRANSCRIPTIONAL REPRESSOR OF EMRAB OPERON"/>
    <property type="match status" value="1"/>
</dbReference>
<evidence type="ECO:0000256" key="2">
    <source>
        <dbReference type="ARBA" id="ARBA00023125"/>
    </source>
</evidence>
<dbReference type="GeneID" id="93349632"/>
<dbReference type="GO" id="GO:0003700">
    <property type="term" value="F:DNA-binding transcription factor activity"/>
    <property type="evidence" value="ECO:0007669"/>
    <property type="project" value="InterPro"/>
</dbReference>
<dbReference type="Pfam" id="PF01047">
    <property type="entry name" value="MarR"/>
    <property type="match status" value="1"/>
</dbReference>
<proteinExistence type="predicted"/>
<sequence length="157" mass="18465">MIYQLMGQVSEGGEIVIEHCSEKSQLFYRMHLLCKEMNNAFEAQLKTSFTKVEILYHIDHRQELSQLELQHLLVLDGAAVTRHLKRLEEEGLILRSKKEQDKRVTYIRLTELGIQELQVLTEQRQAFQEQLLYNFQDEEIVALTDALQRMSSNVKNM</sequence>
<keyword evidence="1" id="KW-0805">Transcription regulation</keyword>
<protein>
    <submittedName>
        <fullName evidence="4">Transcriptional regulator</fullName>
    </submittedName>
</protein>
<evidence type="ECO:0000313" key="5">
    <source>
        <dbReference type="Proteomes" id="UP000254400"/>
    </source>
</evidence>
<dbReference type="EMBL" id="UGSC01000001">
    <property type="protein sequence ID" value="SUA63939.1"/>
    <property type="molecule type" value="Genomic_DNA"/>
</dbReference>
<evidence type="ECO:0000256" key="1">
    <source>
        <dbReference type="ARBA" id="ARBA00023015"/>
    </source>
</evidence>
<dbReference type="GO" id="GO:0003677">
    <property type="term" value="F:DNA binding"/>
    <property type="evidence" value="ECO:0007669"/>
    <property type="project" value="UniProtKB-KW"/>
</dbReference>
<dbReference type="CDD" id="cd00090">
    <property type="entry name" value="HTH_ARSR"/>
    <property type="match status" value="1"/>
</dbReference>
<keyword evidence="3" id="KW-0804">Transcription</keyword>
<dbReference type="AlphaFoldDB" id="A0A378XS63"/>
<dbReference type="RefSeq" id="WP_019686164.1">
    <property type="nucleotide sequence ID" value="NZ_CP036496.1"/>
</dbReference>
<dbReference type="InterPro" id="IPR000835">
    <property type="entry name" value="HTH_MarR-typ"/>
</dbReference>
<dbReference type="SUPFAM" id="SSF46785">
    <property type="entry name" value="Winged helix' DNA-binding domain"/>
    <property type="match status" value="1"/>
</dbReference>
<dbReference type="InterPro" id="IPR023187">
    <property type="entry name" value="Tscrpt_reg_MarR-type_CS"/>
</dbReference>
<dbReference type="Proteomes" id="UP000254400">
    <property type="component" value="Unassembled WGS sequence"/>
</dbReference>
<dbReference type="InterPro" id="IPR036388">
    <property type="entry name" value="WH-like_DNA-bd_sf"/>
</dbReference>
<dbReference type="PANTHER" id="PTHR42756">
    <property type="entry name" value="TRANSCRIPTIONAL REGULATOR, MARR"/>
    <property type="match status" value="1"/>
</dbReference>
<organism evidence="4 5">
    <name type="scientific">Paenibacillus polymyxa</name>
    <name type="common">Bacillus polymyxa</name>
    <dbReference type="NCBI Taxonomy" id="1406"/>
    <lineage>
        <taxon>Bacteria</taxon>
        <taxon>Bacillati</taxon>
        <taxon>Bacillota</taxon>
        <taxon>Bacilli</taxon>
        <taxon>Bacillales</taxon>
        <taxon>Paenibacillaceae</taxon>
        <taxon>Paenibacillus</taxon>
    </lineage>
</organism>
<name>A0A378XS63_PAEPO</name>
<evidence type="ECO:0000313" key="4">
    <source>
        <dbReference type="EMBL" id="SUA63939.1"/>
    </source>
</evidence>
<dbReference type="InterPro" id="IPR011991">
    <property type="entry name" value="ArsR-like_HTH"/>
</dbReference>
<accession>A0A378XS63</accession>
<reference evidence="4 5" key="1">
    <citation type="submission" date="2018-06" db="EMBL/GenBank/DDBJ databases">
        <authorList>
            <consortium name="Pathogen Informatics"/>
            <person name="Doyle S."/>
        </authorList>
    </citation>
    <scope>NUCLEOTIDE SEQUENCE [LARGE SCALE GENOMIC DNA]</scope>
    <source>
        <strain evidence="4 5">NCTC10343</strain>
    </source>
</reference>
<dbReference type="Gene3D" id="1.10.10.10">
    <property type="entry name" value="Winged helix-like DNA-binding domain superfamily/Winged helix DNA-binding domain"/>
    <property type="match status" value="1"/>
</dbReference>
<evidence type="ECO:0000256" key="3">
    <source>
        <dbReference type="ARBA" id="ARBA00023163"/>
    </source>
</evidence>
<keyword evidence="2" id="KW-0238">DNA-binding</keyword>
<dbReference type="PRINTS" id="PR00598">
    <property type="entry name" value="HTHMARR"/>
</dbReference>
<dbReference type="SMART" id="SM00347">
    <property type="entry name" value="HTH_MARR"/>
    <property type="match status" value="1"/>
</dbReference>